<feature type="compositionally biased region" description="Polar residues" evidence="1">
    <location>
        <begin position="42"/>
        <end position="51"/>
    </location>
</feature>
<gene>
    <name evidence="2" type="ORF">Rmf_04790</name>
</gene>
<organism evidence="2 3">
    <name type="scientific">Roseomonas fluvialis</name>
    <dbReference type="NCBI Taxonomy" id="1750527"/>
    <lineage>
        <taxon>Bacteria</taxon>
        <taxon>Pseudomonadati</taxon>
        <taxon>Pseudomonadota</taxon>
        <taxon>Alphaproteobacteria</taxon>
        <taxon>Acetobacterales</taxon>
        <taxon>Roseomonadaceae</taxon>
        <taxon>Roseomonas</taxon>
    </lineage>
</organism>
<proteinExistence type="predicted"/>
<evidence type="ECO:0000313" key="2">
    <source>
        <dbReference type="EMBL" id="BDG70550.1"/>
    </source>
</evidence>
<name>A0ABN6NZJ7_9PROT</name>
<sequence>MEWFGPHAVESAAGTRGRARRHGAAGTPPARRPVAKEEHSASCPSGSIGRTSTRRDRAGGAHDDAFGAVGNVTLGAHVLRHNCPWPKDNGSLRAADEVEPTGLVPPYACCGRYRLATKHAAAGQPVGA</sequence>
<feature type="compositionally biased region" description="Basic and acidic residues" evidence="1">
    <location>
        <begin position="53"/>
        <end position="64"/>
    </location>
</feature>
<dbReference type="EMBL" id="AP025637">
    <property type="protein sequence ID" value="BDG70550.1"/>
    <property type="molecule type" value="Genomic_DNA"/>
</dbReference>
<evidence type="ECO:0000256" key="1">
    <source>
        <dbReference type="SAM" id="MobiDB-lite"/>
    </source>
</evidence>
<dbReference type="RefSeq" id="WP_244457875.1">
    <property type="nucleotide sequence ID" value="NZ_AP025637.1"/>
</dbReference>
<keyword evidence="3" id="KW-1185">Reference proteome</keyword>
<reference evidence="2 3" key="1">
    <citation type="journal article" date="2016" name="Microbes Environ.">
        <title>Phylogenetically diverse aerobic anoxygenic phototrophic bacteria isolated from epilithic biofilms in Tama river, Japan.</title>
        <authorList>
            <person name="Hirose S."/>
            <person name="Matsuura K."/>
            <person name="Haruta S."/>
        </authorList>
    </citation>
    <scope>NUCLEOTIDE SEQUENCE [LARGE SCALE GENOMIC DNA]</scope>
    <source>
        <strain evidence="2 3">S08</strain>
    </source>
</reference>
<accession>A0ABN6NZJ7</accession>
<protein>
    <submittedName>
        <fullName evidence="2">Uncharacterized protein</fullName>
    </submittedName>
</protein>
<evidence type="ECO:0000313" key="3">
    <source>
        <dbReference type="Proteomes" id="UP000831327"/>
    </source>
</evidence>
<dbReference type="Proteomes" id="UP000831327">
    <property type="component" value="Chromosome"/>
</dbReference>
<feature type="region of interest" description="Disordered" evidence="1">
    <location>
        <begin position="1"/>
        <end position="64"/>
    </location>
</feature>